<protein>
    <submittedName>
        <fullName evidence="6">Two-component response regulator</fullName>
    </submittedName>
</protein>
<dbReference type="EMBL" id="AMQQ01000021">
    <property type="protein sequence ID" value="EKJ95069.1"/>
    <property type="molecule type" value="Genomic_DNA"/>
</dbReference>
<reference evidence="6 7" key="1">
    <citation type="journal article" date="2013" name="Genome Announc.">
        <title>Genome Sequence of Rhizobium lupini HPC(L) Isolated from Saline Desert Soil, Kutch (Gujarat).</title>
        <authorList>
            <person name="Agarwal L."/>
            <person name="Purohit H.J."/>
        </authorList>
    </citation>
    <scope>NUCLEOTIDE SEQUENCE [LARGE SCALE GENOMIC DNA]</scope>
    <source>
        <strain evidence="7">HPC(L)</strain>
    </source>
</reference>
<dbReference type="SMART" id="SM00448">
    <property type="entry name" value="REC"/>
    <property type="match status" value="1"/>
</dbReference>
<keyword evidence="7" id="KW-1185">Reference proteome</keyword>
<dbReference type="Pfam" id="PF00072">
    <property type="entry name" value="Response_reg"/>
    <property type="match status" value="1"/>
</dbReference>
<dbReference type="PROSITE" id="PS50110">
    <property type="entry name" value="RESPONSE_REGULATORY"/>
    <property type="match status" value="1"/>
</dbReference>
<gene>
    <name evidence="6" type="ORF">C241_14953</name>
</gene>
<feature type="domain" description="Response regulatory" evidence="5">
    <location>
        <begin position="10"/>
        <end position="120"/>
    </location>
</feature>
<proteinExistence type="predicted"/>
<name>A0ABN0HKB4_RHILU</name>
<dbReference type="Proteomes" id="UP000017668">
    <property type="component" value="Unassembled WGS sequence"/>
</dbReference>
<sequence>MMTVPGRKLRIFIVEDEALVAMLMEDIVTDLGHEVSTIASRVQQGCEIARGEDFDVAILDVNLDGQTSYPIAEILREQRIPFAFASGYGAKGLDRSYADVPTLSKPYLTEDVERLIAGLIR</sequence>
<evidence type="ECO:0000256" key="3">
    <source>
        <dbReference type="ARBA" id="ARBA00023163"/>
    </source>
</evidence>
<keyword evidence="1 4" id="KW-0597">Phosphoprotein</keyword>
<dbReference type="PANTHER" id="PTHR44591:SF3">
    <property type="entry name" value="RESPONSE REGULATORY DOMAIN-CONTAINING PROTEIN"/>
    <property type="match status" value="1"/>
</dbReference>
<feature type="modified residue" description="4-aspartylphosphate" evidence="4">
    <location>
        <position position="60"/>
    </location>
</feature>
<keyword evidence="2" id="KW-0805">Transcription regulation</keyword>
<comment type="caution">
    <text evidence="6">The sequence shown here is derived from an EMBL/GenBank/DDBJ whole genome shotgun (WGS) entry which is preliminary data.</text>
</comment>
<evidence type="ECO:0000256" key="2">
    <source>
        <dbReference type="ARBA" id="ARBA00023015"/>
    </source>
</evidence>
<dbReference type="InterPro" id="IPR050595">
    <property type="entry name" value="Bact_response_regulator"/>
</dbReference>
<evidence type="ECO:0000313" key="7">
    <source>
        <dbReference type="Proteomes" id="UP000017668"/>
    </source>
</evidence>
<evidence type="ECO:0000256" key="4">
    <source>
        <dbReference type="PROSITE-ProRule" id="PRU00169"/>
    </source>
</evidence>
<dbReference type="InterPro" id="IPR001789">
    <property type="entry name" value="Sig_transdc_resp-reg_receiver"/>
</dbReference>
<evidence type="ECO:0000259" key="5">
    <source>
        <dbReference type="PROSITE" id="PS50110"/>
    </source>
</evidence>
<keyword evidence="3" id="KW-0804">Transcription</keyword>
<evidence type="ECO:0000313" key="6">
    <source>
        <dbReference type="EMBL" id="EKJ95069.1"/>
    </source>
</evidence>
<evidence type="ECO:0000256" key="1">
    <source>
        <dbReference type="ARBA" id="ARBA00022553"/>
    </source>
</evidence>
<dbReference type="InterPro" id="IPR011006">
    <property type="entry name" value="CheY-like_superfamily"/>
</dbReference>
<dbReference type="PANTHER" id="PTHR44591">
    <property type="entry name" value="STRESS RESPONSE REGULATOR PROTEIN 1"/>
    <property type="match status" value="1"/>
</dbReference>
<organism evidence="6 7">
    <name type="scientific">Bradyrhizobium lupini HPC(L)</name>
    <dbReference type="NCBI Taxonomy" id="1229491"/>
    <lineage>
        <taxon>Bacteria</taxon>
        <taxon>Pseudomonadati</taxon>
        <taxon>Pseudomonadota</taxon>
        <taxon>Alphaproteobacteria</taxon>
        <taxon>Hyphomicrobiales</taxon>
        <taxon>Nitrobacteraceae</taxon>
        <taxon>Bradyrhizobium</taxon>
    </lineage>
</organism>
<dbReference type="SUPFAM" id="SSF52172">
    <property type="entry name" value="CheY-like"/>
    <property type="match status" value="1"/>
</dbReference>
<dbReference type="RefSeq" id="WP_006699012.1">
    <property type="nucleotide sequence ID" value="NZ_AMQQ01000021.1"/>
</dbReference>
<dbReference type="Gene3D" id="3.40.50.2300">
    <property type="match status" value="1"/>
</dbReference>
<accession>A0ABN0HKB4</accession>